<dbReference type="InterPro" id="IPR043826">
    <property type="entry name" value="DUF5803"/>
</dbReference>
<gene>
    <name evidence="3" type="ORF">CUN85_02985</name>
</gene>
<feature type="coiled-coil region" evidence="1">
    <location>
        <begin position="270"/>
        <end position="297"/>
    </location>
</feature>
<protein>
    <submittedName>
        <fullName evidence="3">Uncharacterized protein</fullName>
    </submittedName>
</protein>
<reference evidence="3 4" key="1">
    <citation type="submission" date="2017-11" db="EMBL/GenBank/DDBJ databases">
        <title>Isolation and Characterization of Methanogenic Archaea from Saline Meromictic Lake at Siberia.</title>
        <authorList>
            <person name="Shen Y."/>
            <person name="Huang H.-H."/>
            <person name="Lai M.-C."/>
            <person name="Chen S.-C."/>
        </authorList>
    </citation>
    <scope>NUCLEOTIDE SEQUENCE [LARGE SCALE GENOMIC DNA]</scope>
    <source>
        <strain evidence="3 4">SY-01</strain>
    </source>
</reference>
<comment type="caution">
    <text evidence="3">The sequence shown here is derived from an EMBL/GenBank/DDBJ whole genome shotgun (WGS) entry which is preliminary data.</text>
</comment>
<dbReference type="Proteomes" id="UP000297295">
    <property type="component" value="Unassembled WGS sequence"/>
</dbReference>
<evidence type="ECO:0000313" key="3">
    <source>
        <dbReference type="EMBL" id="TGC11122.1"/>
    </source>
</evidence>
<organism evidence="3 4">
    <name type="scientific">Methanolobus halotolerans</name>
    <dbReference type="NCBI Taxonomy" id="2052935"/>
    <lineage>
        <taxon>Archaea</taxon>
        <taxon>Methanobacteriati</taxon>
        <taxon>Methanobacteriota</taxon>
        <taxon>Stenosarchaea group</taxon>
        <taxon>Methanomicrobia</taxon>
        <taxon>Methanosarcinales</taxon>
        <taxon>Methanosarcinaceae</taxon>
        <taxon>Methanolobus</taxon>
    </lineage>
</organism>
<dbReference type="Pfam" id="PF19119">
    <property type="entry name" value="DUF5803"/>
    <property type="match status" value="1"/>
</dbReference>
<evidence type="ECO:0000256" key="1">
    <source>
        <dbReference type="SAM" id="Coils"/>
    </source>
</evidence>
<proteinExistence type="predicted"/>
<dbReference type="AlphaFoldDB" id="A0A4E0PZP3"/>
<evidence type="ECO:0000256" key="2">
    <source>
        <dbReference type="SAM" id="Phobius"/>
    </source>
</evidence>
<sequence length="300" mass="33322">MLVFCISVLAIFTGGCIDDLVPVNEERPAQDVSAYDFEVFLNNSFDDGEFIHTSTFYLSNDGDTKAVHILDNESVIDIIPLEDISSSSQEPVSNIVVLGNYSGSTDASIRHFTDLSRSGEPANINYTLSEDVIRGQKHIYITFSQPVTGFVAFTLATPGGQDFLHVTTPPSVVRFVLPEGHTTGNPLIGKANPEPDERYYDPDNRENLVWYNEVTHTGSILESVQRFSGDNNSQAEPAPKAISVKYYSQSAPQGLLIAAGILGLAALLVFSKYRRDKKRLKKIREDVENQFRNKKRRGRE</sequence>
<keyword evidence="2" id="KW-1133">Transmembrane helix</keyword>
<name>A0A4E0PZP3_9EURY</name>
<keyword evidence="4" id="KW-1185">Reference proteome</keyword>
<keyword evidence="1" id="KW-0175">Coiled coil</keyword>
<keyword evidence="2" id="KW-0812">Transmembrane</keyword>
<accession>A0A4E0PZP3</accession>
<dbReference type="EMBL" id="PGGK01000002">
    <property type="protein sequence ID" value="TGC11122.1"/>
    <property type="molecule type" value="Genomic_DNA"/>
</dbReference>
<keyword evidence="2" id="KW-0472">Membrane</keyword>
<evidence type="ECO:0000313" key="4">
    <source>
        <dbReference type="Proteomes" id="UP000297295"/>
    </source>
</evidence>
<feature type="transmembrane region" description="Helical" evidence="2">
    <location>
        <begin position="254"/>
        <end position="273"/>
    </location>
</feature>